<keyword evidence="6" id="KW-0812">Transmembrane</keyword>
<evidence type="ECO:0000259" key="7">
    <source>
        <dbReference type="PROSITE" id="PS50923"/>
    </source>
</evidence>
<evidence type="ECO:0000256" key="4">
    <source>
        <dbReference type="ARBA" id="ARBA00023180"/>
    </source>
</evidence>
<evidence type="ECO:0000256" key="6">
    <source>
        <dbReference type="SAM" id="Phobius"/>
    </source>
</evidence>
<reference evidence="9" key="3">
    <citation type="submission" date="2015-06" db="UniProtKB">
        <authorList>
            <consortium name="EnsemblProtists"/>
        </authorList>
    </citation>
    <scope>IDENTIFICATION</scope>
</reference>
<dbReference type="SUPFAM" id="SSF57535">
    <property type="entry name" value="Complement control module/SCR domain"/>
    <property type="match status" value="1"/>
</dbReference>
<accession>L1JJ50</accession>
<feature type="compositionally biased region" description="Basic and acidic residues" evidence="5">
    <location>
        <begin position="1931"/>
        <end position="1946"/>
    </location>
</feature>
<evidence type="ECO:0000313" key="9">
    <source>
        <dbReference type="EnsemblProtists" id="EKX48526"/>
    </source>
</evidence>
<keyword evidence="6" id="KW-1133">Transmembrane helix</keyword>
<keyword evidence="2" id="KW-0677">Repeat</keyword>
<organism evidence="8">
    <name type="scientific">Guillardia theta (strain CCMP2712)</name>
    <name type="common">Cryptophyte</name>
    <dbReference type="NCBI Taxonomy" id="905079"/>
    <lineage>
        <taxon>Eukaryota</taxon>
        <taxon>Cryptophyceae</taxon>
        <taxon>Pyrenomonadales</taxon>
        <taxon>Geminigeraceae</taxon>
        <taxon>Guillardia</taxon>
    </lineage>
</organism>
<dbReference type="HOGENOM" id="CLU_232880_0_0_1"/>
<dbReference type="EMBL" id="JH992985">
    <property type="protein sequence ID" value="EKX48526.1"/>
    <property type="molecule type" value="Genomic_DNA"/>
</dbReference>
<dbReference type="Proteomes" id="UP000011087">
    <property type="component" value="Unassembled WGS sequence"/>
</dbReference>
<feature type="compositionally biased region" description="Basic and acidic residues" evidence="5">
    <location>
        <begin position="1969"/>
        <end position="1985"/>
    </location>
</feature>
<evidence type="ECO:0000256" key="3">
    <source>
        <dbReference type="ARBA" id="ARBA00023157"/>
    </source>
</evidence>
<dbReference type="SMART" id="SM00032">
    <property type="entry name" value="CCP"/>
    <property type="match status" value="8"/>
</dbReference>
<evidence type="ECO:0000256" key="5">
    <source>
        <dbReference type="SAM" id="MobiDB-lite"/>
    </source>
</evidence>
<dbReference type="InterPro" id="IPR035976">
    <property type="entry name" value="Sushi/SCR/CCP_sf"/>
</dbReference>
<dbReference type="STRING" id="905079.L1JJ50"/>
<evidence type="ECO:0000313" key="10">
    <source>
        <dbReference type="Proteomes" id="UP000011087"/>
    </source>
</evidence>
<keyword evidence="4" id="KW-0325">Glycoprotein</keyword>
<evidence type="ECO:0000256" key="1">
    <source>
        <dbReference type="ARBA" id="ARBA00022659"/>
    </source>
</evidence>
<dbReference type="OMA" id="CSNCCEQ"/>
<protein>
    <recommendedName>
        <fullName evidence="7">Sushi domain-containing protein</fullName>
    </recommendedName>
</protein>
<feature type="compositionally biased region" description="Basic and acidic residues" evidence="5">
    <location>
        <begin position="1824"/>
        <end position="1849"/>
    </location>
</feature>
<dbReference type="Gene3D" id="2.60.220.30">
    <property type="match status" value="1"/>
</dbReference>
<feature type="region of interest" description="Disordered" evidence="5">
    <location>
        <begin position="1824"/>
        <end position="2000"/>
    </location>
</feature>
<dbReference type="RefSeq" id="XP_005835506.1">
    <property type="nucleotide sequence ID" value="XM_005835449.1"/>
</dbReference>
<feature type="domain" description="Sushi" evidence="7">
    <location>
        <begin position="873"/>
        <end position="935"/>
    </location>
</feature>
<dbReference type="PANTHER" id="PTHR19325">
    <property type="entry name" value="COMPLEMENT COMPONENT-RELATED SUSHI DOMAIN-CONTAINING"/>
    <property type="match status" value="1"/>
</dbReference>
<dbReference type="KEGG" id="gtt:GUITHDRAFT_105670"/>
<proteinExistence type="predicted"/>
<evidence type="ECO:0000256" key="2">
    <source>
        <dbReference type="ARBA" id="ARBA00022737"/>
    </source>
</evidence>
<dbReference type="Gene3D" id="2.10.70.10">
    <property type="entry name" value="Complement Module, domain 1"/>
    <property type="match status" value="1"/>
</dbReference>
<feature type="domain" description="Sushi" evidence="7">
    <location>
        <begin position="418"/>
        <end position="494"/>
    </location>
</feature>
<keyword evidence="1" id="KW-0768">Sushi</keyword>
<dbReference type="PROSITE" id="PS50923">
    <property type="entry name" value="SUSHI"/>
    <property type="match status" value="3"/>
</dbReference>
<dbReference type="PaxDb" id="55529-EKX48526"/>
<feature type="compositionally biased region" description="Polar residues" evidence="5">
    <location>
        <begin position="1877"/>
        <end position="1896"/>
    </location>
</feature>
<evidence type="ECO:0000313" key="8">
    <source>
        <dbReference type="EMBL" id="EKX48526.1"/>
    </source>
</evidence>
<keyword evidence="6" id="KW-0472">Membrane</keyword>
<dbReference type="EnsemblProtists" id="EKX48526">
    <property type="protein sequence ID" value="EKX48526"/>
    <property type="gene ID" value="GUITHDRAFT_105670"/>
</dbReference>
<feature type="transmembrane region" description="Helical" evidence="6">
    <location>
        <begin position="1796"/>
        <end position="1816"/>
    </location>
</feature>
<dbReference type="GeneID" id="17305256"/>
<feature type="compositionally biased region" description="Basic and acidic residues" evidence="5">
    <location>
        <begin position="1897"/>
        <end position="1911"/>
    </location>
</feature>
<name>L1JJ50_GUITC</name>
<dbReference type="Pfam" id="PF00084">
    <property type="entry name" value="Sushi"/>
    <property type="match status" value="1"/>
</dbReference>
<dbReference type="InterPro" id="IPR050350">
    <property type="entry name" value="Compl-Cell_Adhes-Reg"/>
</dbReference>
<reference evidence="8 10" key="1">
    <citation type="journal article" date="2012" name="Nature">
        <title>Algal genomes reveal evolutionary mosaicism and the fate of nucleomorphs.</title>
        <authorList>
            <consortium name="DOE Joint Genome Institute"/>
            <person name="Curtis B.A."/>
            <person name="Tanifuji G."/>
            <person name="Burki F."/>
            <person name="Gruber A."/>
            <person name="Irimia M."/>
            <person name="Maruyama S."/>
            <person name="Arias M.C."/>
            <person name="Ball S.G."/>
            <person name="Gile G.H."/>
            <person name="Hirakawa Y."/>
            <person name="Hopkins J.F."/>
            <person name="Kuo A."/>
            <person name="Rensing S.A."/>
            <person name="Schmutz J."/>
            <person name="Symeonidi A."/>
            <person name="Elias M."/>
            <person name="Eveleigh R.J."/>
            <person name="Herman E.K."/>
            <person name="Klute M.J."/>
            <person name="Nakayama T."/>
            <person name="Obornik M."/>
            <person name="Reyes-Prieto A."/>
            <person name="Armbrust E.V."/>
            <person name="Aves S.J."/>
            <person name="Beiko R.G."/>
            <person name="Coutinho P."/>
            <person name="Dacks J.B."/>
            <person name="Durnford D.G."/>
            <person name="Fast N.M."/>
            <person name="Green B.R."/>
            <person name="Grisdale C.J."/>
            <person name="Hempel F."/>
            <person name="Henrissat B."/>
            <person name="Hoppner M.P."/>
            <person name="Ishida K."/>
            <person name="Kim E."/>
            <person name="Koreny L."/>
            <person name="Kroth P.G."/>
            <person name="Liu Y."/>
            <person name="Malik S.B."/>
            <person name="Maier U.G."/>
            <person name="McRose D."/>
            <person name="Mock T."/>
            <person name="Neilson J.A."/>
            <person name="Onodera N.T."/>
            <person name="Poole A.M."/>
            <person name="Pritham E.J."/>
            <person name="Richards T.A."/>
            <person name="Rocap G."/>
            <person name="Roy S.W."/>
            <person name="Sarai C."/>
            <person name="Schaack S."/>
            <person name="Shirato S."/>
            <person name="Slamovits C.H."/>
            <person name="Spencer D.F."/>
            <person name="Suzuki S."/>
            <person name="Worden A.Z."/>
            <person name="Zauner S."/>
            <person name="Barry K."/>
            <person name="Bell C."/>
            <person name="Bharti A.K."/>
            <person name="Crow J.A."/>
            <person name="Grimwood J."/>
            <person name="Kramer R."/>
            <person name="Lindquist E."/>
            <person name="Lucas S."/>
            <person name="Salamov A."/>
            <person name="McFadden G.I."/>
            <person name="Lane C.E."/>
            <person name="Keeling P.J."/>
            <person name="Gray M.W."/>
            <person name="Grigoriev I.V."/>
            <person name="Archibald J.M."/>
        </authorList>
    </citation>
    <scope>NUCLEOTIDE SEQUENCE</scope>
    <source>
        <strain evidence="8 10">CCMP2712</strain>
    </source>
</reference>
<gene>
    <name evidence="8" type="ORF">GUITHDRAFT_105670</name>
</gene>
<keyword evidence="10" id="KW-1185">Reference proteome</keyword>
<sequence>MFTITSDYIPAQTSYACQQVSFLCGPYSVQNGTYVPEDLNAKPVSQDVAKNQGSQITLACNTGYIAADVGDAYGCQNPSIPCNASSKQYTRTCSGCRWYSTKTCKKIACNFVPASTEYVAGASPLLYGAVATVSCKSGYRAAPIPSGSRGVSSANPSSYNVSCGSPSNEFGYQKTIPAGCNPVACPAFVQPANSQLDLQYSQYTSADPAIKITCSPGYRRSDSPSSFNHACSSVFYAKCEDGKFVYLDTNQTQNPKVLVNVSCVPMNCGSMNDVCGSESCPSSTRAGEIVQNTNTPSGSNQTVVCEMGYRAATPTATPQNICSFPRNFSRSCRYCTLDPNSQQSCQPIQCQASNLVDANGYVAKNAYAYNASIMVSCNKGYRASSNMYSLLNDSTSYSATCLDNCGIKSSLGTACQPVVCSVPNIANANAGFSGPVVFGQNVNWTCQPGYRLAGSQSTYLSPCTSVMRARCFEGYLLYWSHGAYVSQQVPACEPIVGCGLKNDTCGMETCPSPQNVSKNIVDTGLQYVASGSSVTVTCMNGYRASSIYSQYSSCIEPNNFTLNCRYCNFQTMNTSCKPFRCWWTQQSDLNGNVINSSSFATYSSSLTIQCNHGYRAASSSSSFALISDPMYYQVRCSSNCNFEATQQCKPIKCNLPTLSNLQASSQYLVHGQNSTLSCANGFQNNLTRNSNCSSQTFQALCLNGQLQFSSGAGMSYQPSVSCIPQYCSALHVQDQNFNLSFGVSFPLRVSTSTGFAQIAAKCKAGYRFGTSDILRPNEATLVCHDCTWNTTRLPACQLAQCPLINISLYPNFYKVYDQKFSYINQLQMPYGSNVTIECKPGYSFVSQSSSAMGVVQCTDSGYYPPISGLCQPIACQAFSPPKFSTSNSTSYVFGQKAFYTCQSNYHVPQQTCQTVSSHVSCFADGSWPQVADCAVVDANQSCLYQDMFGSPSFTGSTSFTGSKQITCLSGYAAVETSKQFADCSSSNQRSYTISCSDCQAVHAMHCAPLACALNFSAIPGLPSSSGVQYVPIGQTSFFSCQPGYRADSQGNSPLCSKSQCSPAASRSVAVSCSATNCPLSSSSLCHKVSCGLFQKLNNTVKDSSIPNMMYSYGDVVEFTCAPGFRVESSQSCSNSGVAMCQDDGKFSAPRCVPVTCQVPLSYGTSYLPSSGVVPYQSTVSIRCESGYNILDSSKSIAPTCNASCQLENAATCVVAACDATKGLNISFANANFNPVLVPLLDTIKITCLPGFIVSGPLYNKCVNVFYPQCLPSRQFSLVDQLKCVPATCPPPSSLTGMTLVNGSLDLTRVQLANGTIVAHDGTKSVEYGSSVLVNCDQGYVAHCPCQQTNQANPAGKAARRKLQALQQPASSSSCTCSSSYSSFYPITCGSSSSPCSWGARQYVCVRKNACGPLREWPDSTVTSTPNSDRAYGTCGAGKLPFNSAASSCSKGWSLTCQWNSSRWVWMYTGTNIPYDSQGPCTRNVTCSLEAPGTTFSNDAMQAVSRVTYGEYVKSSCSFGYVSQNGATRTSRCMDDCSLSPAPVKCSGVTCGDLLDVFDFTTANSQGLNFMSTFTLGETVQVTCPAGYVLDTTNSSSAGIQLPSGALQIISSQAFPPPNRSRSTSYLFASTNMSITFPPGAWPAGETRPVKINLVNFSSNLVVTGSALKDQKKIAGQGIYLEPSGIIFSTPVSISIPFDNRVDYGNSQLNVFVFNTSTNSWVPKAYSASSSTPVNFVQGVVQAQTSSFSLYTVLATPLRSVTVSNVSNQTIAITTTTPAPPAPPGAVEQSSSNNPTVTVVIVICVLVVVGMFGIYYYDYKERQQKKKLEEENEAKKREEERKAKERDRPRPSQTRALPAGGPKTTMTTSASGGGVYQAESQTVRQQSQAPPSEVQPTKQEESKKVQESKEDVEISVQAEALPSEPAAMQQPEKAEEKPKEEEKEEKPAMSYSSRGPEAAAKTQLEEPDGTNEKELEAAPDEPKTPDSEAGEAAQQVSDPLCDSLTRNELMLQEASPLDTFSIADIASLLPPGWLCCVGCKHPVNASWPKCPKCGTPPDPTYGGSVYTI</sequence>
<dbReference type="PANTHER" id="PTHR19325:SF575">
    <property type="entry name" value="LOCOMOTION-RELATED PROTEIN HIKARU GENKI"/>
    <property type="match status" value="1"/>
</dbReference>
<reference evidence="10" key="2">
    <citation type="submission" date="2012-11" db="EMBL/GenBank/DDBJ databases">
        <authorList>
            <person name="Kuo A."/>
            <person name="Curtis B.A."/>
            <person name="Tanifuji G."/>
            <person name="Burki F."/>
            <person name="Gruber A."/>
            <person name="Irimia M."/>
            <person name="Maruyama S."/>
            <person name="Arias M.C."/>
            <person name="Ball S.G."/>
            <person name="Gile G.H."/>
            <person name="Hirakawa Y."/>
            <person name="Hopkins J.F."/>
            <person name="Rensing S.A."/>
            <person name="Schmutz J."/>
            <person name="Symeonidi A."/>
            <person name="Elias M."/>
            <person name="Eveleigh R.J."/>
            <person name="Herman E.K."/>
            <person name="Klute M.J."/>
            <person name="Nakayama T."/>
            <person name="Obornik M."/>
            <person name="Reyes-Prieto A."/>
            <person name="Armbrust E.V."/>
            <person name="Aves S.J."/>
            <person name="Beiko R.G."/>
            <person name="Coutinho P."/>
            <person name="Dacks J.B."/>
            <person name="Durnford D.G."/>
            <person name="Fast N.M."/>
            <person name="Green B.R."/>
            <person name="Grisdale C."/>
            <person name="Hempe F."/>
            <person name="Henrissat B."/>
            <person name="Hoppner M.P."/>
            <person name="Ishida K.-I."/>
            <person name="Kim E."/>
            <person name="Koreny L."/>
            <person name="Kroth P.G."/>
            <person name="Liu Y."/>
            <person name="Malik S.-B."/>
            <person name="Maier U.G."/>
            <person name="McRose D."/>
            <person name="Mock T."/>
            <person name="Neilson J.A."/>
            <person name="Onodera N.T."/>
            <person name="Poole A.M."/>
            <person name="Pritham E.J."/>
            <person name="Richards T.A."/>
            <person name="Rocap G."/>
            <person name="Roy S.W."/>
            <person name="Sarai C."/>
            <person name="Schaack S."/>
            <person name="Shirato S."/>
            <person name="Slamovits C.H."/>
            <person name="Spencer D.F."/>
            <person name="Suzuki S."/>
            <person name="Worden A.Z."/>
            <person name="Zauner S."/>
            <person name="Barry K."/>
            <person name="Bell C."/>
            <person name="Bharti A.K."/>
            <person name="Crow J.A."/>
            <person name="Grimwood J."/>
            <person name="Kramer R."/>
            <person name="Lindquist E."/>
            <person name="Lucas S."/>
            <person name="Salamov A."/>
            <person name="McFadden G.I."/>
            <person name="Lane C.E."/>
            <person name="Keeling P.J."/>
            <person name="Gray M.W."/>
            <person name="Grigoriev I.V."/>
            <person name="Archibald J.M."/>
        </authorList>
    </citation>
    <scope>NUCLEOTIDE SEQUENCE</scope>
    <source>
        <strain evidence="10">CCMP2712</strain>
    </source>
</reference>
<dbReference type="CDD" id="cd00033">
    <property type="entry name" value="CCP"/>
    <property type="match status" value="1"/>
</dbReference>
<dbReference type="OrthoDB" id="406096at2759"/>
<dbReference type="InterPro" id="IPR000436">
    <property type="entry name" value="Sushi_SCR_CCP_dom"/>
</dbReference>
<feature type="domain" description="Sushi" evidence="7">
    <location>
        <begin position="1088"/>
        <end position="1153"/>
    </location>
</feature>
<keyword evidence="3" id="KW-1015">Disulfide bond</keyword>